<dbReference type="RefSeq" id="WP_066544327.1">
    <property type="nucleotide sequence ID" value="NZ_MASJ01000008.1"/>
</dbReference>
<reference evidence="2 3" key="1">
    <citation type="submission" date="2016-07" db="EMBL/GenBank/DDBJ databases">
        <title>Caryophanon tenue genome sequencing.</title>
        <authorList>
            <person name="Verma A."/>
            <person name="Pal Y."/>
            <person name="Krishnamurthi S."/>
        </authorList>
    </citation>
    <scope>NUCLEOTIDE SEQUENCE [LARGE SCALE GENOMIC DNA]</scope>
    <source>
        <strain evidence="2 3">DSM 14152</strain>
    </source>
</reference>
<name>A0A1C0YHV7_9BACL</name>
<comment type="caution">
    <text evidence="2">The sequence shown here is derived from an EMBL/GenBank/DDBJ whole genome shotgun (WGS) entry which is preliminary data.</text>
</comment>
<keyword evidence="1" id="KW-0472">Membrane</keyword>
<organism evidence="2 3">
    <name type="scientific">Caryophanon tenue</name>
    <dbReference type="NCBI Taxonomy" id="33978"/>
    <lineage>
        <taxon>Bacteria</taxon>
        <taxon>Bacillati</taxon>
        <taxon>Bacillota</taxon>
        <taxon>Bacilli</taxon>
        <taxon>Bacillales</taxon>
        <taxon>Caryophanaceae</taxon>
        <taxon>Caryophanon</taxon>
    </lineage>
</organism>
<feature type="transmembrane region" description="Helical" evidence="1">
    <location>
        <begin position="32"/>
        <end position="51"/>
    </location>
</feature>
<keyword evidence="3" id="KW-1185">Reference proteome</keyword>
<proteinExistence type="predicted"/>
<dbReference type="OrthoDB" id="9850796at2"/>
<evidence type="ECO:0000313" key="3">
    <source>
        <dbReference type="Proteomes" id="UP000093199"/>
    </source>
</evidence>
<dbReference type="Proteomes" id="UP000093199">
    <property type="component" value="Unassembled WGS sequence"/>
</dbReference>
<feature type="transmembrane region" description="Helical" evidence="1">
    <location>
        <begin position="6"/>
        <end position="25"/>
    </location>
</feature>
<evidence type="ECO:0000313" key="2">
    <source>
        <dbReference type="EMBL" id="OCS86747.1"/>
    </source>
</evidence>
<accession>A0A1C0YHV7</accession>
<sequence>MLLPILVSIVLCLIGIWLFYVNYVYAGVEPMLQNGFICLVGGILLTCGIWANNFDVTVQTPWTAIFPASLLCVYWLIVQSFPDYTYEQAKALVSAVTDDDIFPRHKDFCVEDGMYCFYTDRRTYHVDPQSGEIFEYYALSSVQ</sequence>
<feature type="transmembrane region" description="Helical" evidence="1">
    <location>
        <begin position="63"/>
        <end position="81"/>
    </location>
</feature>
<evidence type="ECO:0000256" key="1">
    <source>
        <dbReference type="SAM" id="Phobius"/>
    </source>
</evidence>
<gene>
    <name evidence="2" type="ORF">A6M13_12360</name>
</gene>
<keyword evidence="1" id="KW-0812">Transmembrane</keyword>
<dbReference type="EMBL" id="MASJ01000008">
    <property type="protein sequence ID" value="OCS86747.1"/>
    <property type="molecule type" value="Genomic_DNA"/>
</dbReference>
<dbReference type="AlphaFoldDB" id="A0A1C0YHV7"/>
<protein>
    <submittedName>
        <fullName evidence="2">Uncharacterized protein</fullName>
    </submittedName>
</protein>
<keyword evidence="1" id="KW-1133">Transmembrane helix</keyword>